<dbReference type="GO" id="GO:0031410">
    <property type="term" value="C:cytoplasmic vesicle"/>
    <property type="evidence" value="ECO:0007669"/>
    <property type="project" value="UniProtKB-KW"/>
</dbReference>
<feature type="compositionally biased region" description="Polar residues" evidence="11">
    <location>
        <begin position="82"/>
        <end position="91"/>
    </location>
</feature>
<gene>
    <name evidence="12" type="ORF">WMY93_027336</name>
</gene>
<sequence length="273" mass="29626">MMQVEDENSPLSVQSLANSQLNKTDSINDCSATITNSLSKRRRMHKGHSRRTIDPTSYCSTSPSELSVTTCGTVVRRKRGSLPSSTPSVSPGSRGLCGDSGCNSRTGSERSCMDESWFVTPPPCFTAEGATAEASPMEDLLIEHPSMSVYASQNSTGITSSSNLPMVNEETTGSLVGSMSRMTESSAVPATCTTLPTRMNRGTATQAGALAKVTQMSRVQRSKARIERRRLGRNHIQRQNRTREQVPRMQLMLEMAFFISHASVTSAIKPCSH</sequence>
<feature type="region of interest" description="Disordered" evidence="11">
    <location>
        <begin position="40"/>
        <end position="64"/>
    </location>
</feature>
<reference evidence="13" key="1">
    <citation type="submission" date="2024-04" db="EMBL/GenBank/DDBJ databases">
        <title>Salinicola lusitanus LLJ914,a marine bacterium isolated from the Okinawa Trough.</title>
        <authorList>
            <person name="Li J."/>
        </authorList>
    </citation>
    <scope>NUCLEOTIDE SEQUENCE [LARGE SCALE GENOMIC DNA]</scope>
</reference>
<evidence type="ECO:0000256" key="1">
    <source>
        <dbReference type="ARBA" id="ARBA00004419"/>
    </source>
</evidence>
<dbReference type="GO" id="GO:0005776">
    <property type="term" value="C:autophagosome"/>
    <property type="evidence" value="ECO:0007669"/>
    <property type="project" value="UniProtKB-SubCell"/>
</dbReference>
<proteinExistence type="predicted"/>
<evidence type="ECO:0000256" key="2">
    <source>
        <dbReference type="ARBA" id="ARBA00004514"/>
    </source>
</evidence>
<evidence type="ECO:0000256" key="6">
    <source>
        <dbReference type="ARBA" id="ARBA00023159"/>
    </source>
</evidence>
<comment type="caution">
    <text evidence="12">The sequence shown here is derived from an EMBL/GenBank/DDBJ whole genome shotgun (WGS) entry which is preliminary data.</text>
</comment>
<protein>
    <submittedName>
        <fullName evidence="12">Uncharacterized protein</fullName>
    </submittedName>
</protein>
<dbReference type="GO" id="GO:0016604">
    <property type="term" value="C:nuclear body"/>
    <property type="evidence" value="ECO:0007669"/>
    <property type="project" value="UniProtKB-SubCell"/>
</dbReference>
<dbReference type="Pfam" id="PF14839">
    <property type="entry name" value="DOR"/>
    <property type="match status" value="1"/>
</dbReference>
<accession>A0AAW0MSN6</accession>
<evidence type="ECO:0000256" key="4">
    <source>
        <dbReference type="ARBA" id="ARBA00023006"/>
    </source>
</evidence>
<evidence type="ECO:0000256" key="5">
    <source>
        <dbReference type="ARBA" id="ARBA00023015"/>
    </source>
</evidence>
<keyword evidence="6" id="KW-0010">Activator</keyword>
<keyword evidence="3" id="KW-0963">Cytoplasm</keyword>
<keyword evidence="5" id="KW-0805">Transcription regulation</keyword>
<dbReference type="EMBL" id="JBBPFD010000020">
    <property type="protein sequence ID" value="KAK7884213.1"/>
    <property type="molecule type" value="Genomic_DNA"/>
</dbReference>
<feature type="region of interest" description="Disordered" evidence="11">
    <location>
        <begin position="78"/>
        <end position="100"/>
    </location>
</feature>
<evidence type="ECO:0000313" key="12">
    <source>
        <dbReference type="EMBL" id="KAK7884213.1"/>
    </source>
</evidence>
<dbReference type="GO" id="GO:0005829">
    <property type="term" value="C:cytosol"/>
    <property type="evidence" value="ECO:0007669"/>
    <property type="project" value="UniProtKB-SubCell"/>
</dbReference>
<dbReference type="Proteomes" id="UP001460270">
    <property type="component" value="Unassembled WGS sequence"/>
</dbReference>
<dbReference type="AlphaFoldDB" id="A0AAW0MSN6"/>
<evidence type="ECO:0000256" key="3">
    <source>
        <dbReference type="ARBA" id="ARBA00022490"/>
    </source>
</evidence>
<dbReference type="GO" id="GO:0045893">
    <property type="term" value="P:positive regulation of DNA-templated transcription"/>
    <property type="evidence" value="ECO:0007669"/>
    <property type="project" value="TreeGrafter"/>
</dbReference>
<keyword evidence="8" id="KW-0539">Nucleus</keyword>
<dbReference type="PANTHER" id="PTHR31671:SF2">
    <property type="entry name" value="TUMOR PROTEIN P53-INDUCIBLE NUCLEAR PROTEIN 2"/>
    <property type="match status" value="1"/>
</dbReference>
<keyword evidence="7" id="KW-0804">Transcription</keyword>
<evidence type="ECO:0000256" key="11">
    <source>
        <dbReference type="SAM" id="MobiDB-lite"/>
    </source>
</evidence>
<name>A0AAW0MSN6_9GOBI</name>
<evidence type="ECO:0000256" key="10">
    <source>
        <dbReference type="ARBA" id="ARBA00034306"/>
    </source>
</evidence>
<dbReference type="PANTHER" id="PTHR31671">
    <property type="entry name" value="DIABETES AND OBESITY REGULATED, ISOFORM G"/>
    <property type="match status" value="1"/>
</dbReference>
<keyword evidence="9" id="KW-0968">Cytoplasmic vesicle</keyword>
<evidence type="ECO:0000313" key="13">
    <source>
        <dbReference type="Proteomes" id="UP001460270"/>
    </source>
</evidence>
<dbReference type="GO" id="GO:0000045">
    <property type="term" value="P:autophagosome assembly"/>
    <property type="evidence" value="ECO:0007669"/>
    <property type="project" value="TreeGrafter"/>
</dbReference>
<dbReference type="InterPro" id="IPR029431">
    <property type="entry name" value="TP53INP"/>
</dbReference>
<organism evidence="12 13">
    <name type="scientific">Mugilogobius chulae</name>
    <name type="common">yellowstripe goby</name>
    <dbReference type="NCBI Taxonomy" id="88201"/>
    <lineage>
        <taxon>Eukaryota</taxon>
        <taxon>Metazoa</taxon>
        <taxon>Chordata</taxon>
        <taxon>Craniata</taxon>
        <taxon>Vertebrata</taxon>
        <taxon>Euteleostomi</taxon>
        <taxon>Actinopterygii</taxon>
        <taxon>Neopterygii</taxon>
        <taxon>Teleostei</taxon>
        <taxon>Neoteleostei</taxon>
        <taxon>Acanthomorphata</taxon>
        <taxon>Gobiaria</taxon>
        <taxon>Gobiiformes</taxon>
        <taxon>Gobioidei</taxon>
        <taxon>Gobiidae</taxon>
        <taxon>Gobionellinae</taxon>
        <taxon>Mugilogobius</taxon>
    </lineage>
</organism>
<keyword evidence="13" id="KW-1185">Reference proteome</keyword>
<feature type="compositionally biased region" description="Polar residues" evidence="11">
    <location>
        <begin position="54"/>
        <end position="64"/>
    </location>
</feature>
<evidence type="ECO:0000256" key="9">
    <source>
        <dbReference type="ARBA" id="ARBA00023329"/>
    </source>
</evidence>
<evidence type="ECO:0000256" key="7">
    <source>
        <dbReference type="ARBA" id="ARBA00023163"/>
    </source>
</evidence>
<feature type="compositionally biased region" description="Basic residues" evidence="11">
    <location>
        <begin position="40"/>
        <end position="50"/>
    </location>
</feature>
<evidence type="ECO:0000256" key="8">
    <source>
        <dbReference type="ARBA" id="ARBA00023242"/>
    </source>
</evidence>
<comment type="subcellular location">
    <subcellularLocation>
        <location evidence="2">Cytoplasm</location>
        <location evidence="2">Cytosol</location>
    </subcellularLocation>
    <subcellularLocation>
        <location evidence="1">Cytoplasmic vesicle</location>
        <location evidence="1">Autophagosome</location>
    </subcellularLocation>
    <subcellularLocation>
        <location evidence="10">Nucleus</location>
        <location evidence="10">Nuclear body</location>
    </subcellularLocation>
</comment>
<keyword evidence="4" id="KW-0072">Autophagy</keyword>